<sequence length="122" mass="13911">MLAIIMAILILFVAIRNSSADDFSYHCLRFASHDILRLPGPLLLLIFPCRICCSRQYLSSFRMMCPRYSSLRHLTVLTISVFFFILLSTSLFVIFSVHDILNKTFPRRVISYLGLVSSSLSG</sequence>
<reference evidence="3" key="1">
    <citation type="submission" date="2021-05" db="EMBL/GenBank/DDBJ databases">
        <authorList>
            <person name="Alioto T."/>
            <person name="Alioto T."/>
            <person name="Gomez Garrido J."/>
        </authorList>
    </citation>
    <scope>NUCLEOTIDE SEQUENCE</scope>
</reference>
<evidence type="ECO:0000256" key="2">
    <source>
        <dbReference type="SAM" id="SignalP"/>
    </source>
</evidence>
<keyword evidence="2" id="KW-0732">Signal</keyword>
<organism evidence="3">
    <name type="scientific">Cacopsylla melanoneura</name>
    <dbReference type="NCBI Taxonomy" id="428564"/>
    <lineage>
        <taxon>Eukaryota</taxon>
        <taxon>Metazoa</taxon>
        <taxon>Ecdysozoa</taxon>
        <taxon>Arthropoda</taxon>
        <taxon>Hexapoda</taxon>
        <taxon>Insecta</taxon>
        <taxon>Pterygota</taxon>
        <taxon>Neoptera</taxon>
        <taxon>Paraneoptera</taxon>
        <taxon>Hemiptera</taxon>
        <taxon>Sternorrhyncha</taxon>
        <taxon>Psylloidea</taxon>
        <taxon>Psyllidae</taxon>
        <taxon>Psyllinae</taxon>
        <taxon>Cacopsylla</taxon>
    </lineage>
</organism>
<feature type="signal peptide" evidence="2">
    <location>
        <begin position="1"/>
        <end position="20"/>
    </location>
</feature>
<proteinExistence type="predicted"/>
<dbReference type="EMBL" id="HBUF01589245">
    <property type="protein sequence ID" value="CAG6772790.1"/>
    <property type="molecule type" value="Transcribed_RNA"/>
</dbReference>
<feature type="chain" id="PRO_5036262805" description="Vomeronasal type-1 receptor" evidence="2">
    <location>
        <begin position="21"/>
        <end position="122"/>
    </location>
</feature>
<protein>
    <recommendedName>
        <fullName evidence="4">Vomeronasal type-1 receptor</fullName>
    </recommendedName>
</protein>
<feature type="transmembrane region" description="Helical" evidence="1">
    <location>
        <begin position="74"/>
        <end position="97"/>
    </location>
</feature>
<dbReference type="AlphaFoldDB" id="A0A8D9AUP8"/>
<evidence type="ECO:0000256" key="1">
    <source>
        <dbReference type="SAM" id="Phobius"/>
    </source>
</evidence>
<evidence type="ECO:0008006" key="4">
    <source>
        <dbReference type="Google" id="ProtNLM"/>
    </source>
</evidence>
<feature type="transmembrane region" description="Helical" evidence="1">
    <location>
        <begin position="36"/>
        <end position="53"/>
    </location>
</feature>
<dbReference type="EMBL" id="HBUF01589242">
    <property type="protein sequence ID" value="CAG6772781.1"/>
    <property type="molecule type" value="Transcribed_RNA"/>
</dbReference>
<keyword evidence="1" id="KW-1133">Transmembrane helix</keyword>
<dbReference type="EMBL" id="HBUF01589240">
    <property type="protein sequence ID" value="CAG6772775.1"/>
    <property type="molecule type" value="Transcribed_RNA"/>
</dbReference>
<evidence type="ECO:0000313" key="3">
    <source>
        <dbReference type="EMBL" id="CAG6772790.1"/>
    </source>
</evidence>
<accession>A0A8D9AUP8</accession>
<dbReference type="EMBL" id="HBUF01589243">
    <property type="protein sequence ID" value="CAG6772783.1"/>
    <property type="molecule type" value="Transcribed_RNA"/>
</dbReference>
<keyword evidence="1" id="KW-0812">Transmembrane</keyword>
<name>A0A8D9AUP8_9HEMI</name>
<keyword evidence="1" id="KW-0472">Membrane</keyword>